<dbReference type="EMBL" id="ABEU02000010">
    <property type="status" value="NOT_ANNOTATED_CDS"/>
    <property type="molecule type" value="Genomic_DNA"/>
</dbReference>
<dbReference type="InParanoid" id="A0A7I3ZYB2"/>
<proteinExistence type="predicted"/>
<reference evidence="2 3" key="1">
    <citation type="journal article" date="2008" name="Science">
        <title>The Physcomitrella genome reveals evolutionary insights into the conquest of land by plants.</title>
        <authorList>
            <person name="Rensing S."/>
            <person name="Lang D."/>
            <person name="Zimmer A."/>
            <person name="Terry A."/>
            <person name="Salamov A."/>
            <person name="Shapiro H."/>
            <person name="Nishiyama T."/>
            <person name="Perroud P.-F."/>
            <person name="Lindquist E."/>
            <person name="Kamisugi Y."/>
            <person name="Tanahashi T."/>
            <person name="Sakakibara K."/>
            <person name="Fujita T."/>
            <person name="Oishi K."/>
            <person name="Shin-I T."/>
            <person name="Kuroki Y."/>
            <person name="Toyoda A."/>
            <person name="Suzuki Y."/>
            <person name="Hashimoto A."/>
            <person name="Yamaguchi K."/>
            <person name="Sugano A."/>
            <person name="Kohara Y."/>
            <person name="Fujiyama A."/>
            <person name="Anterola A."/>
            <person name="Aoki S."/>
            <person name="Ashton N."/>
            <person name="Barbazuk W.B."/>
            <person name="Barker E."/>
            <person name="Bennetzen J."/>
            <person name="Bezanilla M."/>
            <person name="Blankenship R."/>
            <person name="Cho S.H."/>
            <person name="Dutcher S."/>
            <person name="Estelle M."/>
            <person name="Fawcett J.A."/>
            <person name="Gundlach H."/>
            <person name="Hanada K."/>
            <person name="Heyl A."/>
            <person name="Hicks K.A."/>
            <person name="Hugh J."/>
            <person name="Lohr M."/>
            <person name="Mayer K."/>
            <person name="Melkozernov A."/>
            <person name="Murata T."/>
            <person name="Nelson D."/>
            <person name="Pils B."/>
            <person name="Prigge M."/>
            <person name="Reiss B."/>
            <person name="Renner T."/>
            <person name="Rombauts S."/>
            <person name="Rushton P."/>
            <person name="Sanderfoot A."/>
            <person name="Schween G."/>
            <person name="Shiu S.-H."/>
            <person name="Stueber K."/>
            <person name="Theodoulou F.L."/>
            <person name="Tu H."/>
            <person name="Van de Peer Y."/>
            <person name="Verrier P.J."/>
            <person name="Waters E."/>
            <person name="Wood A."/>
            <person name="Yang L."/>
            <person name="Cove D."/>
            <person name="Cuming A."/>
            <person name="Hasebe M."/>
            <person name="Lucas S."/>
            <person name="Mishler D.B."/>
            <person name="Reski R."/>
            <person name="Grigoriev I."/>
            <person name="Quatrano R.S."/>
            <person name="Boore J.L."/>
        </authorList>
    </citation>
    <scope>NUCLEOTIDE SEQUENCE [LARGE SCALE GENOMIC DNA]</scope>
    <source>
        <strain evidence="2 3">cv. Gransden 2004</strain>
    </source>
</reference>
<dbReference type="Proteomes" id="UP000006727">
    <property type="component" value="Chromosome 10"/>
</dbReference>
<reference evidence="2" key="3">
    <citation type="submission" date="2020-12" db="UniProtKB">
        <authorList>
            <consortium name="EnsemblPlants"/>
        </authorList>
    </citation>
    <scope>IDENTIFICATION</scope>
</reference>
<dbReference type="Gramene" id="Pp3c10_1360V3.1">
    <property type="protein sequence ID" value="Pp3c10_1360V3.1"/>
    <property type="gene ID" value="Pp3c10_1360"/>
</dbReference>
<reference evidence="2 3" key="2">
    <citation type="journal article" date="2018" name="Plant J.">
        <title>The Physcomitrella patens chromosome-scale assembly reveals moss genome structure and evolution.</title>
        <authorList>
            <person name="Lang D."/>
            <person name="Ullrich K.K."/>
            <person name="Murat F."/>
            <person name="Fuchs J."/>
            <person name="Jenkins J."/>
            <person name="Haas F.B."/>
            <person name="Piednoel M."/>
            <person name="Gundlach H."/>
            <person name="Van Bel M."/>
            <person name="Meyberg R."/>
            <person name="Vives C."/>
            <person name="Morata J."/>
            <person name="Symeonidi A."/>
            <person name="Hiss M."/>
            <person name="Muchero W."/>
            <person name="Kamisugi Y."/>
            <person name="Saleh O."/>
            <person name="Blanc G."/>
            <person name="Decker E.L."/>
            <person name="van Gessel N."/>
            <person name="Grimwood J."/>
            <person name="Hayes R.D."/>
            <person name="Graham S.W."/>
            <person name="Gunter L.E."/>
            <person name="McDaniel S.F."/>
            <person name="Hoernstein S.N.W."/>
            <person name="Larsson A."/>
            <person name="Li F.W."/>
            <person name="Perroud P.F."/>
            <person name="Phillips J."/>
            <person name="Ranjan P."/>
            <person name="Rokshar D.S."/>
            <person name="Rothfels C.J."/>
            <person name="Schneider L."/>
            <person name="Shu S."/>
            <person name="Stevenson D.W."/>
            <person name="Thummler F."/>
            <person name="Tillich M."/>
            <person name="Villarreal Aguilar J.C."/>
            <person name="Widiez T."/>
            <person name="Wong G.K."/>
            <person name="Wymore A."/>
            <person name="Zhang Y."/>
            <person name="Zimmer A.D."/>
            <person name="Quatrano R.S."/>
            <person name="Mayer K.F.X."/>
            <person name="Goodstein D."/>
            <person name="Casacuberta J.M."/>
            <person name="Vandepoele K."/>
            <person name="Reski R."/>
            <person name="Cuming A.C."/>
            <person name="Tuskan G.A."/>
            <person name="Maumus F."/>
            <person name="Salse J."/>
            <person name="Schmutz J."/>
            <person name="Rensing S.A."/>
        </authorList>
    </citation>
    <scope>NUCLEOTIDE SEQUENCE [LARGE SCALE GENOMIC DNA]</scope>
    <source>
        <strain evidence="2 3">cv. Gransden 2004</strain>
    </source>
</reference>
<organism evidence="2 3">
    <name type="scientific">Physcomitrium patens</name>
    <name type="common">Spreading-leaved earth moss</name>
    <name type="synonym">Physcomitrella patens</name>
    <dbReference type="NCBI Taxonomy" id="3218"/>
    <lineage>
        <taxon>Eukaryota</taxon>
        <taxon>Viridiplantae</taxon>
        <taxon>Streptophyta</taxon>
        <taxon>Embryophyta</taxon>
        <taxon>Bryophyta</taxon>
        <taxon>Bryophytina</taxon>
        <taxon>Bryopsida</taxon>
        <taxon>Funariidae</taxon>
        <taxon>Funariales</taxon>
        <taxon>Funariaceae</taxon>
        <taxon>Physcomitrium</taxon>
    </lineage>
</organism>
<name>A0A7I3ZYB2_PHYPA</name>
<dbReference type="EnsemblPlants" id="Pp3c10_1360V3.1">
    <property type="protein sequence ID" value="Pp3c10_1360V3.1"/>
    <property type="gene ID" value="Pp3c10_1360"/>
</dbReference>
<evidence type="ECO:0000256" key="1">
    <source>
        <dbReference type="SAM" id="MobiDB-lite"/>
    </source>
</evidence>
<feature type="compositionally biased region" description="Basic and acidic residues" evidence="1">
    <location>
        <begin position="1"/>
        <end position="13"/>
    </location>
</feature>
<feature type="compositionally biased region" description="Basic and acidic residues" evidence="1">
    <location>
        <begin position="50"/>
        <end position="61"/>
    </location>
</feature>
<dbReference type="AlphaFoldDB" id="A0A7I3ZYB2"/>
<evidence type="ECO:0000313" key="3">
    <source>
        <dbReference type="Proteomes" id="UP000006727"/>
    </source>
</evidence>
<protein>
    <submittedName>
        <fullName evidence="2">Uncharacterized protein</fullName>
    </submittedName>
</protein>
<accession>A0A7I3ZYB2</accession>
<feature type="region of interest" description="Disordered" evidence="1">
    <location>
        <begin position="1"/>
        <end position="33"/>
    </location>
</feature>
<evidence type="ECO:0000313" key="2">
    <source>
        <dbReference type="EnsemblPlants" id="Pp3c10_1360V3.1"/>
    </source>
</evidence>
<feature type="region of interest" description="Disordered" evidence="1">
    <location>
        <begin position="47"/>
        <end position="75"/>
    </location>
</feature>
<sequence length="137" mass="15253">MEAKPDTVREPHGRPNPAQNEGPHCQKGPGDINNPLLYRWLQNLKAPFRTPRDPKTPRGEHCSGNSQTARSPLLAYKQPGPTPQCLWRQCRSWMAMAMTGNNEFELCCIGDGGFAETESGMIVAMPPNRQIVSLYCC</sequence>
<keyword evidence="3" id="KW-1185">Reference proteome</keyword>